<dbReference type="InterPro" id="IPR013750">
    <property type="entry name" value="GHMP_kinase_C_dom"/>
</dbReference>
<evidence type="ECO:0000256" key="8">
    <source>
        <dbReference type="ARBA" id="ARBA00032554"/>
    </source>
</evidence>
<evidence type="ECO:0000256" key="4">
    <source>
        <dbReference type="ARBA" id="ARBA00022679"/>
    </source>
</evidence>
<evidence type="ECO:0000256" key="9">
    <source>
        <dbReference type="HAMAP-Rule" id="MF_00061"/>
    </source>
</evidence>
<comment type="similarity">
    <text evidence="1 9">Belongs to the GHMP kinase family. IspE subfamily.</text>
</comment>
<evidence type="ECO:0000313" key="12">
    <source>
        <dbReference type="EMBL" id="MCM0620199.1"/>
    </source>
</evidence>
<sequence>MSLLTDEPLGPRVTVRAPAKINLYLGVAALAADGFHPLTTVFQAVGLYDDVTVSEATEWSLRVVGDPRLDLDAVPTDDSNIALRAARRLLAHHGMEHRAAAMTIHKSIPVAGGMAGGSADAAAALVAVDRALDLQTSDDDLLAIAAELGSDVPFSLLGGTAVGRGRGEQLEDLEDAGGWWWVVVESDEGLSTPAVYRAFDELHAQQGTEPDPHALELPTTLVEGLVNAQVDLVGVTLWNDLQEPALHLRPDLRRTLEDAGSCGRGAVLSGSGPTVLVLCASREEADAAREKLAGLGHERVTAVPAPVAGVHVVEHA</sequence>
<dbReference type="RefSeq" id="WP_250826865.1">
    <property type="nucleotide sequence ID" value="NZ_JAMOIL010000008.1"/>
</dbReference>
<evidence type="ECO:0000259" key="10">
    <source>
        <dbReference type="Pfam" id="PF00288"/>
    </source>
</evidence>
<comment type="caution">
    <text evidence="12">The sequence shown here is derived from an EMBL/GenBank/DDBJ whole genome shotgun (WGS) entry which is preliminary data.</text>
</comment>
<dbReference type="Gene3D" id="3.30.230.10">
    <property type="match status" value="1"/>
</dbReference>
<dbReference type="GO" id="GO:0016114">
    <property type="term" value="P:terpenoid biosynthetic process"/>
    <property type="evidence" value="ECO:0007669"/>
    <property type="project" value="UniProtKB-UniRule"/>
</dbReference>
<keyword evidence="6 9" id="KW-0418">Kinase</keyword>
<evidence type="ECO:0000256" key="5">
    <source>
        <dbReference type="ARBA" id="ARBA00022741"/>
    </source>
</evidence>
<comment type="pathway">
    <text evidence="9">Isoprenoid biosynthesis; isopentenyl diphosphate biosynthesis via DXP pathway; isopentenyl diphosphate from 1-deoxy-D-xylulose 5-phosphate: step 3/6.</text>
</comment>
<keyword evidence="7 9" id="KW-0067">ATP-binding</keyword>
<comment type="catalytic activity">
    <reaction evidence="9">
        <text>4-CDP-2-C-methyl-D-erythritol + ATP = 4-CDP-2-C-methyl-D-erythritol 2-phosphate + ADP + H(+)</text>
        <dbReference type="Rhea" id="RHEA:18437"/>
        <dbReference type="ChEBI" id="CHEBI:15378"/>
        <dbReference type="ChEBI" id="CHEBI:30616"/>
        <dbReference type="ChEBI" id="CHEBI:57823"/>
        <dbReference type="ChEBI" id="CHEBI:57919"/>
        <dbReference type="ChEBI" id="CHEBI:456216"/>
        <dbReference type="EC" id="2.7.1.148"/>
    </reaction>
</comment>
<feature type="active site" evidence="9">
    <location>
        <position position="20"/>
    </location>
</feature>
<keyword evidence="13" id="KW-1185">Reference proteome</keyword>
<keyword evidence="5 9" id="KW-0547">Nucleotide-binding</keyword>
<dbReference type="InterPro" id="IPR036554">
    <property type="entry name" value="GHMP_kinase_C_sf"/>
</dbReference>
<dbReference type="EMBL" id="JAMOIL010000008">
    <property type="protein sequence ID" value="MCM0620199.1"/>
    <property type="molecule type" value="Genomic_DNA"/>
</dbReference>
<name>A0A9X2IFA1_9ACTN</name>
<evidence type="ECO:0000256" key="7">
    <source>
        <dbReference type="ARBA" id="ARBA00022840"/>
    </source>
</evidence>
<dbReference type="SUPFAM" id="SSF55060">
    <property type="entry name" value="GHMP Kinase, C-terminal domain"/>
    <property type="match status" value="1"/>
</dbReference>
<dbReference type="NCBIfam" id="TIGR00154">
    <property type="entry name" value="ispE"/>
    <property type="match status" value="1"/>
</dbReference>
<dbReference type="Pfam" id="PF00288">
    <property type="entry name" value="GHMP_kinases_N"/>
    <property type="match status" value="1"/>
</dbReference>
<dbReference type="GO" id="GO:0005524">
    <property type="term" value="F:ATP binding"/>
    <property type="evidence" value="ECO:0007669"/>
    <property type="project" value="UniProtKB-UniRule"/>
</dbReference>
<dbReference type="PANTHER" id="PTHR43527">
    <property type="entry name" value="4-DIPHOSPHOCYTIDYL-2-C-METHYL-D-ERYTHRITOL KINASE, CHLOROPLASTIC"/>
    <property type="match status" value="1"/>
</dbReference>
<keyword evidence="9" id="KW-0414">Isoprene biosynthesis</keyword>
<dbReference type="PANTHER" id="PTHR43527:SF2">
    <property type="entry name" value="4-DIPHOSPHOCYTIDYL-2-C-METHYL-D-ERYTHRITOL KINASE, CHLOROPLASTIC"/>
    <property type="match status" value="1"/>
</dbReference>
<dbReference type="InterPro" id="IPR014721">
    <property type="entry name" value="Ribsml_uS5_D2-typ_fold_subgr"/>
</dbReference>
<dbReference type="GO" id="GO:0050515">
    <property type="term" value="F:4-(cytidine 5'-diphospho)-2-C-methyl-D-erythritol kinase activity"/>
    <property type="evidence" value="ECO:0007669"/>
    <property type="project" value="UniProtKB-UniRule"/>
</dbReference>
<feature type="active site" evidence="9">
    <location>
        <position position="151"/>
    </location>
</feature>
<evidence type="ECO:0000256" key="2">
    <source>
        <dbReference type="ARBA" id="ARBA00012052"/>
    </source>
</evidence>
<gene>
    <name evidence="9" type="primary">ispE</name>
    <name evidence="12" type="ORF">M8330_07805</name>
</gene>
<comment type="function">
    <text evidence="9">Catalyzes the phosphorylation of the position 2 hydroxy group of 4-diphosphocytidyl-2C-methyl-D-erythritol.</text>
</comment>
<dbReference type="Gene3D" id="3.30.70.890">
    <property type="entry name" value="GHMP kinase, C-terminal domain"/>
    <property type="match status" value="1"/>
</dbReference>
<dbReference type="GO" id="GO:0019288">
    <property type="term" value="P:isopentenyl diphosphate biosynthetic process, methylerythritol 4-phosphate pathway"/>
    <property type="evidence" value="ECO:0007669"/>
    <property type="project" value="UniProtKB-UniRule"/>
</dbReference>
<organism evidence="12 13">
    <name type="scientific">Nocardioides bruguierae</name>
    <dbReference type="NCBI Taxonomy" id="2945102"/>
    <lineage>
        <taxon>Bacteria</taxon>
        <taxon>Bacillati</taxon>
        <taxon>Actinomycetota</taxon>
        <taxon>Actinomycetes</taxon>
        <taxon>Propionibacteriales</taxon>
        <taxon>Nocardioidaceae</taxon>
        <taxon>Nocardioides</taxon>
    </lineage>
</organism>
<reference evidence="12" key="1">
    <citation type="submission" date="2022-05" db="EMBL/GenBank/DDBJ databases">
        <authorList>
            <person name="Tuo L."/>
        </authorList>
    </citation>
    <scope>NUCLEOTIDE SEQUENCE</scope>
    <source>
        <strain evidence="12">BSK12Z-4</strain>
    </source>
</reference>
<dbReference type="PIRSF" id="PIRSF010376">
    <property type="entry name" value="IspE"/>
    <property type="match status" value="1"/>
</dbReference>
<dbReference type="Proteomes" id="UP001139485">
    <property type="component" value="Unassembled WGS sequence"/>
</dbReference>
<feature type="domain" description="GHMP kinase C-terminal" evidence="11">
    <location>
        <begin position="239"/>
        <end position="293"/>
    </location>
</feature>
<evidence type="ECO:0000256" key="3">
    <source>
        <dbReference type="ARBA" id="ARBA00017473"/>
    </source>
</evidence>
<dbReference type="Pfam" id="PF08544">
    <property type="entry name" value="GHMP_kinases_C"/>
    <property type="match status" value="1"/>
</dbReference>
<accession>A0A9X2IFA1</accession>
<keyword evidence="4 9" id="KW-0808">Transferase</keyword>
<feature type="domain" description="GHMP kinase N-terminal" evidence="10">
    <location>
        <begin position="80"/>
        <end position="159"/>
    </location>
</feature>
<evidence type="ECO:0000256" key="1">
    <source>
        <dbReference type="ARBA" id="ARBA00009684"/>
    </source>
</evidence>
<feature type="binding site" evidence="9">
    <location>
        <begin position="109"/>
        <end position="119"/>
    </location>
    <ligand>
        <name>ATP</name>
        <dbReference type="ChEBI" id="CHEBI:30616"/>
    </ligand>
</feature>
<dbReference type="HAMAP" id="MF_00061">
    <property type="entry name" value="IspE"/>
    <property type="match status" value="1"/>
</dbReference>
<dbReference type="InterPro" id="IPR004424">
    <property type="entry name" value="IspE"/>
</dbReference>
<dbReference type="AlphaFoldDB" id="A0A9X2IFA1"/>
<evidence type="ECO:0000259" key="11">
    <source>
        <dbReference type="Pfam" id="PF08544"/>
    </source>
</evidence>
<dbReference type="EC" id="2.7.1.148" evidence="2 9"/>
<evidence type="ECO:0000313" key="13">
    <source>
        <dbReference type="Proteomes" id="UP001139485"/>
    </source>
</evidence>
<dbReference type="InterPro" id="IPR020568">
    <property type="entry name" value="Ribosomal_Su5_D2-typ_SF"/>
</dbReference>
<proteinExistence type="inferred from homology"/>
<dbReference type="SUPFAM" id="SSF54211">
    <property type="entry name" value="Ribosomal protein S5 domain 2-like"/>
    <property type="match status" value="1"/>
</dbReference>
<protein>
    <recommendedName>
        <fullName evidence="3 9">4-diphosphocytidyl-2-C-methyl-D-erythritol kinase</fullName>
        <shortName evidence="9">CMK</shortName>
        <ecNumber evidence="2 9">2.7.1.148</ecNumber>
    </recommendedName>
    <alternativeName>
        <fullName evidence="8 9">4-(cytidine-5'-diphospho)-2-C-methyl-D-erythritol kinase</fullName>
    </alternativeName>
</protein>
<dbReference type="NCBIfam" id="NF002870">
    <property type="entry name" value="PRK03188.1"/>
    <property type="match status" value="1"/>
</dbReference>
<evidence type="ECO:0000256" key="6">
    <source>
        <dbReference type="ARBA" id="ARBA00022777"/>
    </source>
</evidence>
<dbReference type="InterPro" id="IPR006204">
    <property type="entry name" value="GHMP_kinase_N_dom"/>
</dbReference>